<keyword evidence="3" id="KW-0597">Phosphoprotein</keyword>
<keyword evidence="10" id="KW-0812">Transmembrane</keyword>
<evidence type="ECO:0000256" key="9">
    <source>
        <dbReference type="SAM" id="MobiDB-lite"/>
    </source>
</evidence>
<keyword evidence="5" id="KW-0547">Nucleotide-binding</keyword>
<keyword evidence="10" id="KW-0472">Membrane</keyword>
<protein>
    <recommendedName>
        <fullName evidence="2">histidine kinase</fullName>
        <ecNumber evidence="2">2.7.13.3</ecNumber>
    </recommendedName>
</protein>
<keyword evidence="10" id="KW-1133">Transmembrane helix</keyword>
<dbReference type="InterPro" id="IPR005467">
    <property type="entry name" value="His_kinase_dom"/>
</dbReference>
<evidence type="ECO:0000256" key="2">
    <source>
        <dbReference type="ARBA" id="ARBA00012438"/>
    </source>
</evidence>
<keyword evidence="4" id="KW-0808">Transferase</keyword>
<dbReference type="InterPro" id="IPR050482">
    <property type="entry name" value="Sensor_HK_TwoCompSys"/>
</dbReference>
<dbReference type="InterPro" id="IPR003594">
    <property type="entry name" value="HATPase_dom"/>
</dbReference>
<dbReference type="InterPro" id="IPR011712">
    <property type="entry name" value="Sig_transdc_His_kin_sub3_dim/P"/>
</dbReference>
<dbReference type="CDD" id="cd16917">
    <property type="entry name" value="HATPase_UhpB-NarQ-NarX-like"/>
    <property type="match status" value="1"/>
</dbReference>
<name>A0A8H2PVR3_9MICO</name>
<dbReference type="Pfam" id="PF07730">
    <property type="entry name" value="HisKA_3"/>
    <property type="match status" value="1"/>
</dbReference>
<dbReference type="AlphaFoldDB" id="A0A8H2PVR3"/>
<keyword evidence="6 12" id="KW-0418">Kinase</keyword>
<dbReference type="Gene3D" id="1.20.5.1930">
    <property type="match status" value="1"/>
</dbReference>
<proteinExistence type="predicted"/>
<evidence type="ECO:0000256" key="8">
    <source>
        <dbReference type="ARBA" id="ARBA00023012"/>
    </source>
</evidence>
<comment type="catalytic activity">
    <reaction evidence="1">
        <text>ATP + protein L-histidine = ADP + protein N-phospho-L-histidine.</text>
        <dbReference type="EC" id="2.7.13.3"/>
    </reaction>
</comment>
<keyword evidence="7" id="KW-0067">ATP-binding</keyword>
<dbReference type="GO" id="GO:0005524">
    <property type="term" value="F:ATP binding"/>
    <property type="evidence" value="ECO:0007669"/>
    <property type="project" value="UniProtKB-KW"/>
</dbReference>
<evidence type="ECO:0000256" key="4">
    <source>
        <dbReference type="ARBA" id="ARBA00022679"/>
    </source>
</evidence>
<evidence type="ECO:0000256" key="10">
    <source>
        <dbReference type="SAM" id="Phobius"/>
    </source>
</evidence>
<dbReference type="PROSITE" id="PS50109">
    <property type="entry name" value="HIS_KIN"/>
    <property type="match status" value="1"/>
</dbReference>
<dbReference type="InterPro" id="IPR036890">
    <property type="entry name" value="HATPase_C_sf"/>
</dbReference>
<evidence type="ECO:0000256" key="3">
    <source>
        <dbReference type="ARBA" id="ARBA00022553"/>
    </source>
</evidence>
<dbReference type="SMART" id="SM00387">
    <property type="entry name" value="HATPase_c"/>
    <property type="match status" value="1"/>
</dbReference>
<keyword evidence="13" id="KW-1185">Reference proteome</keyword>
<dbReference type="GO" id="GO:0046983">
    <property type="term" value="F:protein dimerization activity"/>
    <property type="evidence" value="ECO:0007669"/>
    <property type="project" value="InterPro"/>
</dbReference>
<feature type="transmembrane region" description="Helical" evidence="10">
    <location>
        <begin position="47"/>
        <end position="66"/>
    </location>
</feature>
<evidence type="ECO:0000256" key="7">
    <source>
        <dbReference type="ARBA" id="ARBA00022840"/>
    </source>
</evidence>
<organism evidence="12 13">
    <name type="scientific">Rhodoglobus vestalii</name>
    <dbReference type="NCBI Taxonomy" id="193384"/>
    <lineage>
        <taxon>Bacteria</taxon>
        <taxon>Bacillati</taxon>
        <taxon>Actinomycetota</taxon>
        <taxon>Actinomycetes</taxon>
        <taxon>Micrococcales</taxon>
        <taxon>Microbacteriaceae</taxon>
        <taxon>Rhodoglobus</taxon>
    </lineage>
</organism>
<keyword evidence="8" id="KW-0902">Two-component regulatory system</keyword>
<dbReference type="Proteomes" id="UP000316560">
    <property type="component" value="Unassembled WGS sequence"/>
</dbReference>
<evidence type="ECO:0000313" key="12">
    <source>
        <dbReference type="EMBL" id="TQO21142.1"/>
    </source>
</evidence>
<gene>
    <name evidence="12" type="ORF">FB472_2813</name>
</gene>
<feature type="transmembrane region" description="Helical" evidence="10">
    <location>
        <begin position="20"/>
        <end position="40"/>
    </location>
</feature>
<dbReference type="PANTHER" id="PTHR24421:SF10">
    <property type="entry name" value="NITRATE_NITRITE SENSOR PROTEIN NARQ"/>
    <property type="match status" value="1"/>
</dbReference>
<dbReference type="PANTHER" id="PTHR24421">
    <property type="entry name" value="NITRATE/NITRITE SENSOR PROTEIN NARX-RELATED"/>
    <property type="match status" value="1"/>
</dbReference>
<dbReference type="Gene3D" id="3.30.565.10">
    <property type="entry name" value="Histidine kinase-like ATPase, C-terminal domain"/>
    <property type="match status" value="1"/>
</dbReference>
<accession>A0A8H2PVR3</accession>
<dbReference type="OrthoDB" id="227596at2"/>
<evidence type="ECO:0000259" key="11">
    <source>
        <dbReference type="PROSITE" id="PS50109"/>
    </source>
</evidence>
<feature type="region of interest" description="Disordered" evidence="9">
    <location>
        <begin position="247"/>
        <end position="272"/>
    </location>
</feature>
<reference evidence="12 13" key="1">
    <citation type="submission" date="2019-06" db="EMBL/GenBank/DDBJ databases">
        <title>Sequencing the genomes of 1000 actinobacteria strains.</title>
        <authorList>
            <person name="Klenk H.-P."/>
        </authorList>
    </citation>
    <scope>NUCLEOTIDE SEQUENCE [LARGE SCALE GENOMIC DNA]</scope>
    <source>
        <strain evidence="12 13">DSM 21947</strain>
    </source>
</reference>
<evidence type="ECO:0000256" key="1">
    <source>
        <dbReference type="ARBA" id="ARBA00000085"/>
    </source>
</evidence>
<dbReference type="EMBL" id="VFRA01000001">
    <property type="protein sequence ID" value="TQO21142.1"/>
    <property type="molecule type" value="Genomic_DNA"/>
</dbReference>
<feature type="transmembrane region" description="Helical" evidence="10">
    <location>
        <begin position="114"/>
        <end position="136"/>
    </location>
</feature>
<evidence type="ECO:0000313" key="13">
    <source>
        <dbReference type="Proteomes" id="UP000316560"/>
    </source>
</evidence>
<dbReference type="GO" id="GO:0000155">
    <property type="term" value="F:phosphorelay sensor kinase activity"/>
    <property type="evidence" value="ECO:0007669"/>
    <property type="project" value="InterPro"/>
</dbReference>
<feature type="transmembrane region" description="Helical" evidence="10">
    <location>
        <begin position="142"/>
        <end position="159"/>
    </location>
</feature>
<evidence type="ECO:0000256" key="5">
    <source>
        <dbReference type="ARBA" id="ARBA00022741"/>
    </source>
</evidence>
<dbReference type="Pfam" id="PF02518">
    <property type="entry name" value="HATPase_c"/>
    <property type="match status" value="1"/>
</dbReference>
<feature type="domain" description="Histidine kinase" evidence="11">
    <location>
        <begin position="306"/>
        <end position="393"/>
    </location>
</feature>
<sequence length="396" mass="42239">MVKGGGFGFPRSRRSALLRVWVPVLVSLGVQVPVTVINVVRVNDFGLSGIVLVLLAIVGPVLLIWARQYPGPIVAALSVLGAAEFLLGYSVISSPYVALAFAIVIAVSHGARTWTWISLIVVWEATLLAALLAGIALEPPRIVVTTLGLLLVLGFAESYRRRGEQFVQFQQAFADRRDAELRAERVRIARELHDVLAHSLSQINVQAGVGLHLMHKQPEQAEAALASIKSSSKDALDEVRSLLGMLRTETPGDGNGADSDNSVPPVPEPDLSRLSSLVESVRSRGLTVQLLCEVTPETPAAVQLALYRIVQESLTNIVRHAKATQVDVSVSYGEADYLVTIADNGVGIDTAAHSEGRGLLGMRERVDLLGGSLRLGESTVGGALVTARIPRRAASA</sequence>
<comment type="caution">
    <text evidence="12">The sequence shown here is derived from an EMBL/GenBank/DDBJ whole genome shotgun (WGS) entry which is preliminary data.</text>
</comment>
<evidence type="ECO:0000256" key="6">
    <source>
        <dbReference type="ARBA" id="ARBA00022777"/>
    </source>
</evidence>
<feature type="transmembrane region" description="Helical" evidence="10">
    <location>
        <begin position="86"/>
        <end position="107"/>
    </location>
</feature>
<dbReference type="EC" id="2.7.13.3" evidence="2"/>
<dbReference type="SUPFAM" id="SSF55874">
    <property type="entry name" value="ATPase domain of HSP90 chaperone/DNA topoisomerase II/histidine kinase"/>
    <property type="match status" value="1"/>
</dbReference>
<dbReference type="GO" id="GO:0016020">
    <property type="term" value="C:membrane"/>
    <property type="evidence" value="ECO:0007669"/>
    <property type="project" value="InterPro"/>
</dbReference>